<accession>A0A450WM44</accession>
<organism evidence="1">
    <name type="scientific">Candidatus Kentrum sp. LPFa</name>
    <dbReference type="NCBI Taxonomy" id="2126335"/>
    <lineage>
        <taxon>Bacteria</taxon>
        <taxon>Pseudomonadati</taxon>
        <taxon>Pseudomonadota</taxon>
        <taxon>Gammaproteobacteria</taxon>
        <taxon>Candidatus Kentrum</taxon>
    </lineage>
</organism>
<evidence type="ECO:0000313" key="1">
    <source>
        <dbReference type="EMBL" id="VFK18095.1"/>
    </source>
</evidence>
<gene>
    <name evidence="1" type="ORF">BECKLPF1236B_GA0070989_113311</name>
</gene>
<protein>
    <submittedName>
        <fullName evidence="1">Uncharacterized protein</fullName>
    </submittedName>
</protein>
<dbReference type="AlphaFoldDB" id="A0A450WM44"/>
<sequence length="44" mass="5024">MRRFPQNPGFSDTQPDLTGTRNFRLLLSRHSLRSGNPVINISLL</sequence>
<reference evidence="1" key="1">
    <citation type="submission" date="2019-02" db="EMBL/GenBank/DDBJ databases">
        <authorList>
            <person name="Gruber-Vodicka R. H."/>
            <person name="Seah K. B. B."/>
        </authorList>
    </citation>
    <scope>NUCLEOTIDE SEQUENCE</scope>
    <source>
        <strain evidence="1">BECK_S313</strain>
    </source>
</reference>
<proteinExistence type="predicted"/>
<dbReference type="EMBL" id="CAADFK010000133">
    <property type="protein sequence ID" value="VFK18095.1"/>
    <property type="molecule type" value="Genomic_DNA"/>
</dbReference>
<name>A0A450WM44_9GAMM</name>